<evidence type="ECO:0000313" key="10">
    <source>
        <dbReference type="Proteomes" id="UP000250434"/>
    </source>
</evidence>
<dbReference type="Proteomes" id="UP000250434">
    <property type="component" value="Chromosome"/>
</dbReference>
<feature type="domain" description="SSD" evidence="8">
    <location>
        <begin position="196"/>
        <end position="318"/>
    </location>
</feature>
<reference evidence="9 10" key="1">
    <citation type="submission" date="2016-04" db="EMBL/GenBank/DDBJ databases">
        <title>Complete genome sequence and analysis of deep-sea sediment isolate, Amycolatopsis sp. WP1.</title>
        <authorList>
            <person name="Wang H."/>
            <person name="Chen S."/>
            <person name="Wu Q."/>
        </authorList>
    </citation>
    <scope>NUCLEOTIDE SEQUENCE [LARGE SCALE GENOMIC DNA]</scope>
    <source>
        <strain evidence="9 10">WP1</strain>
    </source>
</reference>
<feature type="transmembrane region" description="Helical" evidence="7">
    <location>
        <begin position="357"/>
        <end position="376"/>
    </location>
</feature>
<protein>
    <recommendedName>
        <fullName evidence="8">SSD domain-containing protein</fullName>
    </recommendedName>
</protein>
<feature type="transmembrane region" description="Helical" evidence="7">
    <location>
        <begin position="596"/>
        <end position="620"/>
    </location>
</feature>
<keyword evidence="10" id="KW-1185">Reference proteome</keyword>
<dbReference type="Gene3D" id="1.20.1640.10">
    <property type="entry name" value="Multidrug efflux transporter AcrB transmembrane domain"/>
    <property type="match status" value="2"/>
</dbReference>
<evidence type="ECO:0000259" key="8">
    <source>
        <dbReference type="PROSITE" id="PS50156"/>
    </source>
</evidence>
<gene>
    <name evidence="9" type="ORF">A4R43_39535</name>
</gene>
<dbReference type="KEGG" id="aab:A4R43_39535"/>
<feature type="transmembrane region" description="Helical" evidence="7">
    <location>
        <begin position="626"/>
        <end position="653"/>
    </location>
</feature>
<dbReference type="PANTHER" id="PTHR33406">
    <property type="entry name" value="MEMBRANE PROTEIN MJ1562-RELATED"/>
    <property type="match status" value="1"/>
</dbReference>
<dbReference type="PANTHER" id="PTHR33406:SF6">
    <property type="entry name" value="MEMBRANE PROTEIN YDGH-RELATED"/>
    <property type="match status" value="1"/>
</dbReference>
<proteinExistence type="inferred from homology"/>
<keyword evidence="6 7" id="KW-0472">Membrane</keyword>
<dbReference type="GO" id="GO:0005886">
    <property type="term" value="C:plasma membrane"/>
    <property type="evidence" value="ECO:0007669"/>
    <property type="project" value="UniProtKB-SubCell"/>
</dbReference>
<feature type="transmembrane region" description="Helical" evidence="7">
    <location>
        <begin position="188"/>
        <end position="209"/>
    </location>
</feature>
<dbReference type="Pfam" id="PF03176">
    <property type="entry name" value="MMPL"/>
    <property type="match status" value="2"/>
</dbReference>
<feature type="transmembrane region" description="Helical" evidence="7">
    <location>
        <begin position="520"/>
        <end position="541"/>
    </location>
</feature>
<dbReference type="SUPFAM" id="SSF82866">
    <property type="entry name" value="Multidrug efflux transporter AcrB transmembrane domain"/>
    <property type="match status" value="2"/>
</dbReference>
<dbReference type="AlphaFoldDB" id="A0A344LM77"/>
<sequence length="659" mass="67979">MPAGRTAKRVIIGLWLLLLALAVPVGLNIGSVQSDDARDRLPADAESTRVTELVERIPGGEGDQVLVVQQRQDGITEADRTWATARRDALGGTGMPPVTSDDGRTLMYAVERENPGEDEERTAAFVEEVRLAVAQPPPGLTVQVTGSSAIGADIDAVFEGIDETLMMVTTAVVALLLIITYRSPFLWLLPLAAVGVSAMVSMAALYGIASAAGITVSTQSFSIMIVLVFGAGTDYAMLLVARYREELRRVHDVHQAMGAALRGAGPAVLASAGTVTLGLLCLLAARMNDLSGLGLAGAVGIACTLVTMLTLFPALLLVTGRRVFWPKVPRYGAPATASRGIWARVANHAVAKPVRTAAASAAVLGVFALGLTQLGGDLGETGQFTDTPESVAGYATLGQAFPEQSGRPLTVVTDSAKADDVTALAAAVPGVAEAEPARQGDGLTVIEVRPGATPDTQEEFDTVSRLRAAVAPDALVGGPAAEELDTREATAADNWLVLPLVLAVVLLVLVLLLRAVVASLVVVGAVLLCFAAALGIGAIAYDVLFGFAGTAANLPALCFVFGVALGVDYSIFLVARIRDDAPRLGTKEATRRAVTSTGGVIASAGLVLAATFAVLASLPFVPMVELGFAVAAGVLLQTLVVQPLLVAPLLVALPGKMER</sequence>
<keyword evidence="4 7" id="KW-0812">Transmembrane</keyword>
<dbReference type="PROSITE" id="PS50156">
    <property type="entry name" value="SSD"/>
    <property type="match status" value="2"/>
</dbReference>
<accession>A0A344LM77</accession>
<keyword evidence="3" id="KW-1003">Cell membrane</keyword>
<feature type="domain" description="SSD" evidence="8">
    <location>
        <begin position="520"/>
        <end position="652"/>
    </location>
</feature>
<dbReference type="EMBL" id="CP015163">
    <property type="protein sequence ID" value="AXB49151.1"/>
    <property type="molecule type" value="Genomic_DNA"/>
</dbReference>
<dbReference type="InterPro" id="IPR050545">
    <property type="entry name" value="Mycobact_MmpL"/>
</dbReference>
<name>A0A344LM77_9PSEU</name>
<comment type="subcellular location">
    <subcellularLocation>
        <location evidence="1">Cell membrane</location>
        <topology evidence="1">Multi-pass membrane protein</topology>
    </subcellularLocation>
</comment>
<evidence type="ECO:0000256" key="4">
    <source>
        <dbReference type="ARBA" id="ARBA00022692"/>
    </source>
</evidence>
<dbReference type="InterPro" id="IPR004869">
    <property type="entry name" value="MMPL_dom"/>
</dbReference>
<feature type="transmembrane region" description="Helical" evidence="7">
    <location>
        <begin position="221"/>
        <end position="243"/>
    </location>
</feature>
<feature type="transmembrane region" description="Helical" evidence="7">
    <location>
        <begin position="293"/>
        <end position="318"/>
    </location>
</feature>
<evidence type="ECO:0000256" key="1">
    <source>
        <dbReference type="ARBA" id="ARBA00004651"/>
    </source>
</evidence>
<evidence type="ECO:0000256" key="7">
    <source>
        <dbReference type="SAM" id="Phobius"/>
    </source>
</evidence>
<evidence type="ECO:0000256" key="6">
    <source>
        <dbReference type="ARBA" id="ARBA00023136"/>
    </source>
</evidence>
<evidence type="ECO:0000256" key="5">
    <source>
        <dbReference type="ARBA" id="ARBA00022989"/>
    </source>
</evidence>
<feature type="transmembrane region" description="Helical" evidence="7">
    <location>
        <begin position="495"/>
        <end position="513"/>
    </location>
</feature>
<evidence type="ECO:0000256" key="2">
    <source>
        <dbReference type="ARBA" id="ARBA00010157"/>
    </source>
</evidence>
<feature type="transmembrane region" description="Helical" evidence="7">
    <location>
        <begin position="553"/>
        <end position="575"/>
    </location>
</feature>
<evidence type="ECO:0000313" key="9">
    <source>
        <dbReference type="EMBL" id="AXB49151.1"/>
    </source>
</evidence>
<organism evidence="9 10">
    <name type="scientific">Amycolatopsis albispora</name>
    <dbReference type="NCBI Taxonomy" id="1804986"/>
    <lineage>
        <taxon>Bacteria</taxon>
        <taxon>Bacillati</taxon>
        <taxon>Actinomycetota</taxon>
        <taxon>Actinomycetes</taxon>
        <taxon>Pseudonocardiales</taxon>
        <taxon>Pseudonocardiaceae</taxon>
        <taxon>Amycolatopsis</taxon>
    </lineage>
</organism>
<keyword evidence="5 7" id="KW-1133">Transmembrane helix</keyword>
<comment type="similarity">
    <text evidence="2">Belongs to the resistance-nodulation-cell division (RND) (TC 2.A.6) family. MmpL subfamily.</text>
</comment>
<dbReference type="InterPro" id="IPR000731">
    <property type="entry name" value="SSD"/>
</dbReference>
<evidence type="ECO:0000256" key="3">
    <source>
        <dbReference type="ARBA" id="ARBA00022475"/>
    </source>
</evidence>
<feature type="transmembrane region" description="Helical" evidence="7">
    <location>
        <begin position="264"/>
        <end position="287"/>
    </location>
</feature>